<reference evidence="2" key="1">
    <citation type="journal article" date="2024" name="BMC Genomics">
        <title>Functional annotation of a divergent genome using sequence and structure-based similarity.</title>
        <authorList>
            <person name="Svedberg D."/>
            <person name="Winiger R.R."/>
            <person name="Berg A."/>
            <person name="Sharma H."/>
            <person name="Tellgren-Roth C."/>
            <person name="Debrunner-Vossbrinck B.A."/>
            <person name="Vossbrinck C.R."/>
            <person name="Barandun J."/>
        </authorList>
    </citation>
    <scope>NUCLEOTIDE SEQUENCE</scope>
    <source>
        <strain evidence="2">Illinois isolate</strain>
    </source>
</reference>
<feature type="signal peptide" evidence="1">
    <location>
        <begin position="1"/>
        <end position="16"/>
    </location>
</feature>
<dbReference type="RefSeq" id="XP_065330996.1">
    <property type="nucleotide sequence ID" value="XM_065474924.1"/>
</dbReference>
<organism evidence="2 3">
    <name type="scientific">Vairimorpha necatrix</name>
    <dbReference type="NCBI Taxonomy" id="6039"/>
    <lineage>
        <taxon>Eukaryota</taxon>
        <taxon>Fungi</taxon>
        <taxon>Fungi incertae sedis</taxon>
        <taxon>Microsporidia</taxon>
        <taxon>Nosematidae</taxon>
        <taxon>Vairimorpha</taxon>
    </lineage>
</organism>
<dbReference type="KEGG" id="vnx:VNE69_11021"/>
<feature type="chain" id="PRO_5043836632" evidence="1">
    <location>
        <begin position="17"/>
        <end position="771"/>
    </location>
</feature>
<keyword evidence="3" id="KW-1185">Reference proteome</keyword>
<keyword evidence="1" id="KW-0732">Signal</keyword>
<accession>A0AAX4JGC3</accession>
<protein>
    <submittedName>
        <fullName evidence="2">Uncharacterized protein</fullName>
    </submittedName>
</protein>
<dbReference type="EMBL" id="CP142736">
    <property type="protein sequence ID" value="WUR04851.1"/>
    <property type="molecule type" value="Genomic_DNA"/>
</dbReference>
<evidence type="ECO:0000313" key="3">
    <source>
        <dbReference type="Proteomes" id="UP001334084"/>
    </source>
</evidence>
<dbReference type="GeneID" id="90542695"/>
<gene>
    <name evidence="2" type="ORF">VNE69_11021</name>
</gene>
<evidence type="ECO:0000256" key="1">
    <source>
        <dbReference type="SAM" id="SignalP"/>
    </source>
</evidence>
<sequence length="771" mass="92000">MMRICYHVFIIFLVHGYQNLYDNINTIIMNKIEKRDYFEINSNKTYLRVFLRYDNYNQRLHGNIIIEMLNFEIREKTENIIVNCNKKPIPTIIEEFEEILILEYKKFNTDSIVLNYLTIDVESNPFFKNIIQQLNKRNEDIKNKVIERDIFYECIINDEDLCDRMFKKRQIQGYDLDGSPFYKSFPLVYNKKDDLRHIHFCINLSETYYFFEINSEKIDKNILHSSIKFEAKYNNHYDKEISKLFHKLYKNVYFEYIDVRPQAQFEACSLTKINFSESGLMAEIKKDKVSIKQKNVCYVYSIKKFCTIQENQTIVDDKWISEFNKNFKKFFMINENAERRKGVDMFYKLMAWNYKIDFMVRRILDKQGTPLKILFAHLLLDKNIISESGFKEIVGNEKMSELAKRLLMTRLFYDLKNSKDALSTFAIKICIFIEAECYINENDYKHDHLYAVLQRIGNTMEIRKNPNSFVRTIKSTLFIEKCQIDLIKIFEEAVLYHLQDMKLFKTHLYDTMFKITSLFTLDENNECETIDKLLSITTYDVISNFKLNKTKVEGNTESILKTLSRKSLLEMRKKRKNLEYELKKNIKKINEKSLKTDEIRQLEEISIKIIEQINKTSIDPAVNRIKADAISKKIDNLYYEEINTKFANELINKGIEKIEKTFEENDLMKNLKNLNEDLINKYKTEAKERFCQEIRNYLEVNIRKSCKNDLEKLLLTSFSNKINNAEDQTDDFCKIDKVCAILSTSDILEILNVSGHKLHGLLIFILMQKYK</sequence>
<proteinExistence type="predicted"/>
<dbReference type="AlphaFoldDB" id="A0AAX4JGC3"/>
<name>A0AAX4JGC3_9MICR</name>
<dbReference type="Proteomes" id="UP001334084">
    <property type="component" value="Chromosome 11"/>
</dbReference>
<evidence type="ECO:0000313" key="2">
    <source>
        <dbReference type="EMBL" id="WUR04851.1"/>
    </source>
</evidence>